<dbReference type="SUPFAM" id="SSF142823">
    <property type="entry name" value="ComB-like"/>
    <property type="match status" value="1"/>
</dbReference>
<keyword evidence="6" id="KW-0460">Magnesium</keyword>
<evidence type="ECO:0000313" key="9">
    <source>
        <dbReference type="Proteomes" id="UP000187172"/>
    </source>
</evidence>
<evidence type="ECO:0000256" key="2">
    <source>
        <dbReference type="ARBA" id="ARBA00009997"/>
    </source>
</evidence>
<comment type="caution">
    <text evidence="8">The sequence shown here is derived from an EMBL/GenBank/DDBJ whole genome shotgun (WGS) entry which is preliminary data.</text>
</comment>
<protein>
    <recommendedName>
        <fullName evidence="4">Probable 2-phosphosulfolactate phosphatase</fullName>
        <ecNumber evidence="3">3.1.3.71</ecNumber>
    </recommendedName>
</protein>
<dbReference type="Gene3D" id="3.90.1560.10">
    <property type="entry name" value="ComB-like"/>
    <property type="match status" value="1"/>
</dbReference>
<keyword evidence="5" id="KW-0378">Hydrolase</keyword>
<evidence type="ECO:0000256" key="1">
    <source>
        <dbReference type="ARBA" id="ARBA00001946"/>
    </source>
</evidence>
<dbReference type="InterPro" id="IPR005238">
    <property type="entry name" value="ComB-like"/>
</dbReference>
<dbReference type="RefSeq" id="WP_076170006.1">
    <property type="nucleotide sequence ID" value="NZ_MRTP01000002.1"/>
</dbReference>
<keyword evidence="9" id="KW-1185">Reference proteome</keyword>
<evidence type="ECO:0000256" key="6">
    <source>
        <dbReference type="ARBA" id="ARBA00022842"/>
    </source>
</evidence>
<dbReference type="GO" id="GO:0050545">
    <property type="term" value="F:sulfopyruvate decarboxylase activity"/>
    <property type="evidence" value="ECO:0007669"/>
    <property type="project" value="TreeGrafter"/>
</dbReference>
<reference evidence="8 9" key="1">
    <citation type="submission" date="2016-11" db="EMBL/GenBank/DDBJ databases">
        <title>Paenibacillus species isolates.</title>
        <authorList>
            <person name="Beno S.M."/>
        </authorList>
    </citation>
    <scope>NUCLEOTIDE SEQUENCE [LARGE SCALE GENOMIC DNA]</scope>
    <source>
        <strain evidence="8 9">FSL R5-0378</strain>
    </source>
</reference>
<name>A0A1R1EUV2_9BACL</name>
<dbReference type="Proteomes" id="UP000187172">
    <property type="component" value="Unassembled WGS sequence"/>
</dbReference>
<accession>A0A1R1EUV2</accession>
<evidence type="ECO:0000256" key="7">
    <source>
        <dbReference type="ARBA" id="ARBA00033711"/>
    </source>
</evidence>
<organism evidence="8 9">
    <name type="scientific">Paenibacillus rhizosphaerae</name>
    <dbReference type="NCBI Taxonomy" id="297318"/>
    <lineage>
        <taxon>Bacteria</taxon>
        <taxon>Bacillati</taxon>
        <taxon>Bacillota</taxon>
        <taxon>Bacilli</taxon>
        <taxon>Bacillales</taxon>
        <taxon>Paenibacillaceae</taxon>
        <taxon>Paenibacillus</taxon>
    </lineage>
</organism>
<proteinExistence type="inferred from homology"/>
<dbReference type="AlphaFoldDB" id="A0A1R1EUV2"/>
<comment type="catalytic activity">
    <reaction evidence="7">
        <text>(2R)-O-phospho-3-sulfolactate + H2O = (2R)-3-sulfolactate + phosphate</text>
        <dbReference type="Rhea" id="RHEA:23416"/>
        <dbReference type="ChEBI" id="CHEBI:15377"/>
        <dbReference type="ChEBI" id="CHEBI:15597"/>
        <dbReference type="ChEBI" id="CHEBI:43474"/>
        <dbReference type="ChEBI" id="CHEBI:58738"/>
        <dbReference type="EC" id="3.1.3.71"/>
    </reaction>
</comment>
<dbReference type="GO" id="GO:0000287">
    <property type="term" value="F:magnesium ion binding"/>
    <property type="evidence" value="ECO:0007669"/>
    <property type="project" value="InterPro"/>
</dbReference>
<comment type="cofactor">
    <cofactor evidence="1">
        <name>Mg(2+)</name>
        <dbReference type="ChEBI" id="CHEBI:18420"/>
    </cofactor>
</comment>
<evidence type="ECO:0000256" key="4">
    <source>
        <dbReference type="ARBA" id="ARBA00021948"/>
    </source>
</evidence>
<dbReference type="STRING" id="297318.BK138_13205"/>
<dbReference type="EMBL" id="MRTP01000002">
    <property type="protein sequence ID" value="OMF55614.1"/>
    <property type="molecule type" value="Genomic_DNA"/>
</dbReference>
<evidence type="ECO:0000256" key="5">
    <source>
        <dbReference type="ARBA" id="ARBA00022801"/>
    </source>
</evidence>
<dbReference type="EC" id="3.1.3.71" evidence="3"/>
<gene>
    <name evidence="8" type="ORF">BK138_13205</name>
</gene>
<evidence type="ECO:0000313" key="8">
    <source>
        <dbReference type="EMBL" id="OMF55614.1"/>
    </source>
</evidence>
<dbReference type="Pfam" id="PF04029">
    <property type="entry name" value="2-ph_phosp"/>
    <property type="match status" value="1"/>
</dbReference>
<sequence length="245" mass="26247">MRVDVIANVDEVRSEEFVHKSAVVIDVLRATSTMITALAQGATGLMPVETVPQAQQMRGDQTFVGGERYYKKIPGFQAGNSPHDYMTPEVAGKLVVLTTSNGTRGLLKSHKAARIFAASFMNGTACASALLSFGKDAILLCSGCRNDFSLEDGLCAGMIIDAMESISEAPLQLNDLGLAMKHAYRQCKGSLFETVMEGCAAKQLVKLGFTHDVEYCTGIDTVPVVPYAKSEMILTPLFAIAANRG</sequence>
<dbReference type="InterPro" id="IPR036702">
    <property type="entry name" value="ComB-like_sf"/>
</dbReference>
<dbReference type="PANTHER" id="PTHR37311">
    <property type="entry name" value="2-PHOSPHOSULFOLACTATE PHOSPHATASE-RELATED"/>
    <property type="match status" value="1"/>
</dbReference>
<dbReference type="GO" id="GO:0050532">
    <property type="term" value="F:2-phosphosulfolactate phosphatase activity"/>
    <property type="evidence" value="ECO:0007669"/>
    <property type="project" value="UniProtKB-EC"/>
</dbReference>
<dbReference type="PANTHER" id="PTHR37311:SF1">
    <property type="entry name" value="2-PHOSPHOSULFOLACTATE PHOSPHATASE-RELATED"/>
    <property type="match status" value="1"/>
</dbReference>
<evidence type="ECO:0000256" key="3">
    <source>
        <dbReference type="ARBA" id="ARBA00012953"/>
    </source>
</evidence>
<comment type="similarity">
    <text evidence="2">Belongs to the ComB family.</text>
</comment>